<dbReference type="PANTHER" id="PTHR15486">
    <property type="entry name" value="ANCIENT UBIQUITOUS PROTEIN"/>
    <property type="match status" value="1"/>
</dbReference>
<dbReference type="PROSITE" id="PS51140">
    <property type="entry name" value="CUE"/>
    <property type="match status" value="1"/>
</dbReference>
<dbReference type="PANTHER" id="PTHR15486:SF96">
    <property type="entry name" value="LIPID DROPLET-REGULATING VLDL ASSEMBLY FACTOR AUP1"/>
    <property type="match status" value="1"/>
</dbReference>
<dbReference type="AlphaFoldDB" id="A0AAJ6YCS5"/>
<evidence type="ECO:0000256" key="6">
    <source>
        <dbReference type="ARBA" id="ARBA00035634"/>
    </source>
</evidence>
<keyword evidence="11" id="KW-1185">Reference proteome</keyword>
<dbReference type="RefSeq" id="XP_011495706.1">
    <property type="nucleotide sequence ID" value="XM_011497404.1"/>
</dbReference>
<proteinExistence type="inferred from homology"/>
<dbReference type="GO" id="GO:0005811">
    <property type="term" value="C:lipid droplet"/>
    <property type="evidence" value="ECO:0007669"/>
    <property type="project" value="UniProtKB-SubCell"/>
</dbReference>
<dbReference type="GeneID" id="105360498"/>
<organism evidence="11 12">
    <name type="scientific">Ceratosolen solmsi marchali</name>
    <dbReference type="NCBI Taxonomy" id="326594"/>
    <lineage>
        <taxon>Eukaryota</taxon>
        <taxon>Metazoa</taxon>
        <taxon>Ecdysozoa</taxon>
        <taxon>Arthropoda</taxon>
        <taxon>Hexapoda</taxon>
        <taxon>Insecta</taxon>
        <taxon>Pterygota</taxon>
        <taxon>Neoptera</taxon>
        <taxon>Endopterygota</taxon>
        <taxon>Hymenoptera</taxon>
        <taxon>Apocrita</taxon>
        <taxon>Proctotrupomorpha</taxon>
        <taxon>Chalcidoidea</taxon>
        <taxon>Agaonidae</taxon>
        <taxon>Agaoninae</taxon>
        <taxon>Ceratosolen</taxon>
    </lineage>
</organism>
<keyword evidence="4" id="KW-0256">Endoplasmic reticulum</keyword>
<dbReference type="GO" id="GO:0043130">
    <property type="term" value="F:ubiquitin binding"/>
    <property type="evidence" value="ECO:0007669"/>
    <property type="project" value="InterPro"/>
</dbReference>
<evidence type="ECO:0000256" key="2">
    <source>
        <dbReference type="ARBA" id="ARBA00004502"/>
    </source>
</evidence>
<evidence type="ECO:0000256" key="8">
    <source>
        <dbReference type="ARBA" id="ARBA00035713"/>
    </source>
</evidence>
<dbReference type="KEGG" id="csol:105360498"/>
<dbReference type="InterPro" id="IPR048056">
    <property type="entry name" value="AUP1_CUE"/>
</dbReference>
<dbReference type="GO" id="GO:0005789">
    <property type="term" value="C:endoplasmic reticulum membrane"/>
    <property type="evidence" value="ECO:0007669"/>
    <property type="project" value="UniProtKB-SubCell"/>
</dbReference>
<reference evidence="12" key="1">
    <citation type="submission" date="2025-08" db="UniProtKB">
        <authorList>
            <consortium name="RefSeq"/>
        </authorList>
    </citation>
    <scope>IDENTIFICATION</scope>
</reference>
<accession>A0AAJ6YCS5</accession>
<evidence type="ECO:0000256" key="5">
    <source>
        <dbReference type="ARBA" id="ARBA00023136"/>
    </source>
</evidence>
<evidence type="ECO:0000256" key="1">
    <source>
        <dbReference type="ARBA" id="ARBA00004406"/>
    </source>
</evidence>
<evidence type="ECO:0000313" key="12">
    <source>
        <dbReference type="RefSeq" id="XP_011495706.1"/>
    </source>
</evidence>
<dbReference type="Proteomes" id="UP000695007">
    <property type="component" value="Unplaced"/>
</dbReference>
<dbReference type="GO" id="GO:0036503">
    <property type="term" value="P:ERAD pathway"/>
    <property type="evidence" value="ECO:0007669"/>
    <property type="project" value="InterPro"/>
</dbReference>
<evidence type="ECO:0000313" key="11">
    <source>
        <dbReference type="Proteomes" id="UP000695007"/>
    </source>
</evidence>
<keyword evidence="9" id="KW-0812">Transmembrane</keyword>
<comment type="similarity">
    <text evidence="6">Belongs to the AUP1 family.</text>
</comment>
<feature type="domain" description="CUE" evidence="10">
    <location>
        <begin position="293"/>
        <end position="335"/>
    </location>
</feature>
<evidence type="ECO:0000256" key="4">
    <source>
        <dbReference type="ARBA" id="ARBA00022824"/>
    </source>
</evidence>
<dbReference type="Pfam" id="PF02845">
    <property type="entry name" value="CUE"/>
    <property type="match status" value="1"/>
</dbReference>
<dbReference type="CDD" id="cd14420">
    <property type="entry name" value="CUE_AUP1"/>
    <property type="match status" value="1"/>
</dbReference>
<keyword evidence="9" id="KW-1133">Transmembrane helix</keyword>
<comment type="subcellular location">
    <subcellularLocation>
        <location evidence="1">Endoplasmic reticulum membrane</location>
        <topology evidence="1">Peripheral membrane protein</topology>
    </subcellularLocation>
    <subcellularLocation>
        <location evidence="2">Lipid droplet</location>
    </subcellularLocation>
</comment>
<dbReference type="Gene3D" id="1.10.8.10">
    <property type="entry name" value="DNA helicase RuvA subunit, C-terminal domain"/>
    <property type="match status" value="1"/>
</dbReference>
<feature type="transmembrane region" description="Helical" evidence="9">
    <location>
        <begin position="21"/>
        <end position="52"/>
    </location>
</feature>
<evidence type="ECO:0000256" key="3">
    <source>
        <dbReference type="ARBA" id="ARBA00022677"/>
    </source>
</evidence>
<evidence type="ECO:0000256" key="9">
    <source>
        <dbReference type="SAM" id="Phobius"/>
    </source>
</evidence>
<keyword evidence="3" id="KW-0551">Lipid droplet</keyword>
<name>A0AAJ6YCS5_9HYME</name>
<feature type="transmembrane region" description="Helical" evidence="9">
    <location>
        <begin position="197"/>
        <end position="221"/>
    </location>
</feature>
<dbReference type="InterPro" id="IPR003892">
    <property type="entry name" value="CUE"/>
</dbReference>
<evidence type="ECO:0000259" key="10">
    <source>
        <dbReference type="PROSITE" id="PS51140"/>
    </source>
</evidence>
<gene>
    <name evidence="12" type="primary">LOC105360498</name>
</gene>
<sequence length="397" mass="45180">MSQIDINELFDESRFPSGWRLFSVLLYLPIGLILVLFRLIVCLLLWLIAAILPDSQALRLFLNRGHAFAFGVIVKVSPDGEQKDEQIHVVIANSISILDYFVLSTAAKTMTPSLLNLPDSLSNALGIQKMNMNNKDVLVAEIKRFISNSKTSIALQPELDTTNSRKALLKFNTWPFCIEPAVQPVVLQAWRPEFVDIQLTSIASIWWMDIICFMFVPYTIFTVKFLKVKRNTDAHVLVREVEKDIAQNLKIETSLHTISDKAEYIKRHIMEEVRNQNQQNSIISDSQIVPSMEILRMVRQVSEVLPLVPHNVILKDLLKTRNVDVTITNILDGIVTYTPETVSTTIAPSSSTNKRYASTMKLNSNNSTVGLTFKEKKAKMISEARERYIEKHFLKDC</sequence>
<protein>
    <recommendedName>
        <fullName evidence="7">Lipid droplet-regulating VLDL assembly factor AUP1</fullName>
    </recommendedName>
    <alternativeName>
        <fullName evidence="8">Ancient ubiquitous protein 1</fullName>
    </alternativeName>
</protein>
<keyword evidence="5 9" id="KW-0472">Membrane</keyword>
<evidence type="ECO:0000256" key="7">
    <source>
        <dbReference type="ARBA" id="ARBA00035685"/>
    </source>
</evidence>